<reference evidence="3 4" key="1">
    <citation type="submission" date="2024-10" db="EMBL/GenBank/DDBJ databases">
        <title>The Natural Products Discovery Center: Release of the First 8490 Sequenced Strains for Exploring Actinobacteria Biosynthetic Diversity.</title>
        <authorList>
            <person name="Kalkreuter E."/>
            <person name="Kautsar S.A."/>
            <person name="Yang D."/>
            <person name="Bader C.D."/>
            <person name="Teijaro C.N."/>
            <person name="Fluegel L."/>
            <person name="Davis C.M."/>
            <person name="Simpson J.R."/>
            <person name="Lauterbach L."/>
            <person name="Steele A.D."/>
            <person name="Gui C."/>
            <person name="Meng S."/>
            <person name="Li G."/>
            <person name="Viehrig K."/>
            <person name="Ye F."/>
            <person name="Su P."/>
            <person name="Kiefer A.F."/>
            <person name="Nichols A."/>
            <person name="Cepeda A.J."/>
            <person name="Yan W."/>
            <person name="Fan B."/>
            <person name="Jiang Y."/>
            <person name="Adhikari A."/>
            <person name="Zheng C.-J."/>
            <person name="Schuster L."/>
            <person name="Cowan T.M."/>
            <person name="Smanski M.J."/>
            <person name="Chevrette M.G."/>
            <person name="De Carvalho L.P.S."/>
            <person name="Shen B."/>
        </authorList>
    </citation>
    <scope>NUCLEOTIDE SEQUENCE [LARGE SCALE GENOMIC DNA]</scope>
    <source>
        <strain evidence="3 4">NPDC002593</strain>
    </source>
</reference>
<comment type="caution">
    <text evidence="3">The sequence shown here is derived from an EMBL/GenBank/DDBJ whole genome shotgun (WGS) entry which is preliminary data.</text>
</comment>
<evidence type="ECO:0000313" key="4">
    <source>
        <dbReference type="Proteomes" id="UP001601992"/>
    </source>
</evidence>
<feature type="transmembrane region" description="Helical" evidence="2">
    <location>
        <begin position="55"/>
        <end position="74"/>
    </location>
</feature>
<evidence type="ECO:0000256" key="2">
    <source>
        <dbReference type="SAM" id="Phobius"/>
    </source>
</evidence>
<dbReference type="EMBL" id="JBIAQY010000019">
    <property type="protein sequence ID" value="MFF3573460.1"/>
    <property type="molecule type" value="Genomic_DNA"/>
</dbReference>
<gene>
    <name evidence="3" type="ORF">ACFYXQ_37465</name>
</gene>
<evidence type="ECO:0000256" key="1">
    <source>
        <dbReference type="SAM" id="MobiDB-lite"/>
    </source>
</evidence>
<sequence length="77" mass="8270">MTLGNDDVAGGGVGPTEVPTLTVTGPDTEPHPGAAGHSRHHRLWPRRQQLGRPRVSTLVLMSVWVAVLALYLEIRPA</sequence>
<dbReference type="RefSeq" id="WP_040827005.1">
    <property type="nucleotide sequence ID" value="NZ_JBIAQY010000019.1"/>
</dbReference>
<keyword evidence="2" id="KW-0812">Transmembrane</keyword>
<accession>A0ABW6SAW2</accession>
<keyword evidence="2" id="KW-0472">Membrane</keyword>
<keyword evidence="4" id="KW-1185">Reference proteome</keyword>
<name>A0ABW6SAW2_9NOCA</name>
<protein>
    <submittedName>
        <fullName evidence="3">Uncharacterized protein</fullName>
    </submittedName>
</protein>
<dbReference type="Proteomes" id="UP001601992">
    <property type="component" value="Unassembled WGS sequence"/>
</dbReference>
<feature type="region of interest" description="Disordered" evidence="1">
    <location>
        <begin position="1"/>
        <end position="43"/>
    </location>
</feature>
<keyword evidence="2" id="KW-1133">Transmembrane helix</keyword>
<proteinExistence type="predicted"/>
<evidence type="ECO:0000313" key="3">
    <source>
        <dbReference type="EMBL" id="MFF3573460.1"/>
    </source>
</evidence>
<organism evidence="3 4">
    <name type="scientific">Nocardia jiangxiensis</name>
    <dbReference type="NCBI Taxonomy" id="282685"/>
    <lineage>
        <taxon>Bacteria</taxon>
        <taxon>Bacillati</taxon>
        <taxon>Actinomycetota</taxon>
        <taxon>Actinomycetes</taxon>
        <taxon>Mycobacteriales</taxon>
        <taxon>Nocardiaceae</taxon>
        <taxon>Nocardia</taxon>
    </lineage>
</organism>